<dbReference type="GO" id="GO:0016301">
    <property type="term" value="F:kinase activity"/>
    <property type="evidence" value="ECO:0007669"/>
    <property type="project" value="UniProtKB-KW"/>
</dbReference>
<dbReference type="OrthoDB" id="8965954at2"/>
<feature type="domain" description="2TM" evidence="2">
    <location>
        <begin position="10"/>
        <end position="88"/>
    </location>
</feature>
<proteinExistence type="predicted"/>
<evidence type="ECO:0000259" key="2">
    <source>
        <dbReference type="Pfam" id="PF13239"/>
    </source>
</evidence>
<feature type="transmembrane region" description="Helical" evidence="1">
    <location>
        <begin position="21"/>
        <end position="41"/>
    </location>
</feature>
<keyword evidence="1" id="KW-0812">Transmembrane</keyword>
<dbReference type="PATRIC" id="fig|1547436.3.peg.333"/>
<dbReference type="RefSeq" id="WP_055392260.1">
    <property type="nucleotide sequence ID" value="NZ_LCTZ01000002.1"/>
</dbReference>
<dbReference type="AlphaFoldDB" id="A0A0Q0XC95"/>
<dbReference type="Proteomes" id="UP000050827">
    <property type="component" value="Unassembled WGS sequence"/>
</dbReference>
<dbReference type="InterPro" id="IPR025698">
    <property type="entry name" value="2TM_dom"/>
</dbReference>
<name>A0A0Q0XC95_9FLAO</name>
<gene>
    <name evidence="3" type="ORF">AAY42_01585</name>
</gene>
<evidence type="ECO:0000256" key="1">
    <source>
        <dbReference type="SAM" id="Phobius"/>
    </source>
</evidence>
<keyword evidence="1" id="KW-1133">Transmembrane helix</keyword>
<evidence type="ECO:0000313" key="4">
    <source>
        <dbReference type="Proteomes" id="UP000050827"/>
    </source>
</evidence>
<dbReference type="Pfam" id="PF13239">
    <property type="entry name" value="2TM"/>
    <property type="match status" value="1"/>
</dbReference>
<protein>
    <submittedName>
        <fullName evidence="3">Histidine kinase</fullName>
    </submittedName>
</protein>
<keyword evidence="4" id="KW-1185">Reference proteome</keyword>
<keyword evidence="3" id="KW-0418">Kinase</keyword>
<feature type="transmembrane region" description="Helical" evidence="1">
    <location>
        <begin position="53"/>
        <end position="74"/>
    </location>
</feature>
<sequence>MENNGELRYKRAKERVAALKSFYSNLAAYCIVIPILAYLNFRTTSFPWVVFPALGWGIGLIGHWFCTIGYNPILGKNWEEQKIREYMESDRI</sequence>
<accession>A0A0Q0XC95</accession>
<keyword evidence="3" id="KW-0808">Transferase</keyword>
<dbReference type="EMBL" id="LCTZ01000002">
    <property type="protein sequence ID" value="KQC28724.1"/>
    <property type="molecule type" value="Genomic_DNA"/>
</dbReference>
<evidence type="ECO:0000313" key="3">
    <source>
        <dbReference type="EMBL" id="KQC28724.1"/>
    </source>
</evidence>
<reference evidence="3 4" key="1">
    <citation type="submission" date="2015-04" db="EMBL/GenBank/DDBJ databases">
        <title>Complete genome of flavobacterium.</title>
        <authorList>
            <person name="Kwon Y.M."/>
            <person name="Kim S.-J."/>
        </authorList>
    </citation>
    <scope>NUCLEOTIDE SEQUENCE [LARGE SCALE GENOMIC DNA]</scope>
    <source>
        <strain evidence="3 4">DK169</strain>
    </source>
</reference>
<dbReference type="STRING" id="346185.AAY42_01585"/>
<comment type="caution">
    <text evidence="3">The sequence shown here is derived from an EMBL/GenBank/DDBJ whole genome shotgun (WGS) entry which is preliminary data.</text>
</comment>
<organism evidence="3 4">
    <name type="scientific">Flagellimonas eckloniae</name>
    <dbReference type="NCBI Taxonomy" id="346185"/>
    <lineage>
        <taxon>Bacteria</taxon>
        <taxon>Pseudomonadati</taxon>
        <taxon>Bacteroidota</taxon>
        <taxon>Flavobacteriia</taxon>
        <taxon>Flavobacteriales</taxon>
        <taxon>Flavobacteriaceae</taxon>
        <taxon>Flagellimonas</taxon>
    </lineage>
</organism>
<keyword evidence="1" id="KW-0472">Membrane</keyword>